<name>A0A3R7FVM0_9ACTN</name>
<evidence type="ECO:0000256" key="1">
    <source>
        <dbReference type="ARBA" id="ARBA00022679"/>
    </source>
</evidence>
<evidence type="ECO:0000313" key="5">
    <source>
        <dbReference type="Proteomes" id="UP000028058"/>
    </source>
</evidence>
<dbReference type="PROSITE" id="PS51186">
    <property type="entry name" value="GNAT"/>
    <property type="match status" value="1"/>
</dbReference>
<dbReference type="OrthoDB" id="9799092at2"/>
<dbReference type="InterPro" id="IPR000182">
    <property type="entry name" value="GNAT_dom"/>
</dbReference>
<dbReference type="CDD" id="cd04301">
    <property type="entry name" value="NAT_SF"/>
    <property type="match status" value="1"/>
</dbReference>
<organism evidence="4 5">
    <name type="scientific">Streptomyces xinghaiensis</name>
    <dbReference type="NCBI Taxonomy" id="1038928"/>
    <lineage>
        <taxon>Bacteria</taxon>
        <taxon>Bacillati</taxon>
        <taxon>Actinomycetota</taxon>
        <taxon>Actinomycetes</taxon>
        <taxon>Kitasatosporales</taxon>
        <taxon>Streptomycetaceae</taxon>
        <taxon>Streptomyces</taxon>
    </lineage>
</organism>
<evidence type="ECO:0000259" key="3">
    <source>
        <dbReference type="PROSITE" id="PS51186"/>
    </source>
</evidence>
<sequence length="168" mass="17844">MAGNAYALRMATADDAGFLTDMLVAAVNWDRAREAVGRDRVLVDHRTAHYVEGWPRPGDLGVVAVEAGGQPIGAAWLRLFSSDDPGYGFVAEGVPELSVGVLPPWRGRGVGRALLSEIARAAVEGGFDRICLSVERANRARRLYAAAGFTTVGSGPDSDTMVMALSER</sequence>
<evidence type="ECO:0000313" key="4">
    <source>
        <dbReference type="EMBL" id="RKM95929.1"/>
    </source>
</evidence>
<protein>
    <submittedName>
        <fullName evidence="4">GNAT family N-acetyltransferase</fullName>
    </submittedName>
</protein>
<reference evidence="4 5" key="1">
    <citation type="journal article" date="2014" name="Genome Announc.">
        <title>Draft Genome Sequence of Streptomyces fradiae ATCC 19609, a Strain Highly Sensitive to Antibiotics.</title>
        <authorList>
            <person name="Bekker O.B."/>
            <person name="Klimina K.M."/>
            <person name="Vatlin A.A."/>
            <person name="Zakharevich N.V."/>
            <person name="Kasianov A.S."/>
            <person name="Danilenko V.N."/>
        </authorList>
    </citation>
    <scope>NUCLEOTIDE SEQUENCE [LARGE SCALE GENOMIC DNA]</scope>
    <source>
        <strain evidence="4 5">ATCC 19609</strain>
    </source>
</reference>
<dbReference type="InterPro" id="IPR016181">
    <property type="entry name" value="Acyl_CoA_acyltransferase"/>
</dbReference>
<comment type="caution">
    <text evidence="4">The sequence shown here is derived from an EMBL/GenBank/DDBJ whole genome shotgun (WGS) entry which is preliminary data.</text>
</comment>
<dbReference type="AlphaFoldDB" id="A0A3R7FVM0"/>
<keyword evidence="2" id="KW-0012">Acyltransferase</keyword>
<keyword evidence="5" id="KW-1185">Reference proteome</keyword>
<dbReference type="Pfam" id="PF00583">
    <property type="entry name" value="Acetyltransf_1"/>
    <property type="match status" value="1"/>
</dbReference>
<feature type="domain" description="N-acetyltransferase" evidence="3">
    <location>
        <begin position="6"/>
        <end position="168"/>
    </location>
</feature>
<evidence type="ECO:0000256" key="2">
    <source>
        <dbReference type="ARBA" id="ARBA00023315"/>
    </source>
</evidence>
<dbReference type="Gene3D" id="3.40.630.30">
    <property type="match status" value="1"/>
</dbReference>
<dbReference type="EMBL" id="JNAD02000005">
    <property type="protein sequence ID" value="RKM95929.1"/>
    <property type="molecule type" value="Genomic_DNA"/>
</dbReference>
<accession>A0A3R7FVM0</accession>
<keyword evidence="1" id="KW-0808">Transferase</keyword>
<proteinExistence type="predicted"/>
<dbReference type="Proteomes" id="UP000028058">
    <property type="component" value="Unassembled WGS sequence"/>
</dbReference>
<gene>
    <name evidence="4" type="ORF">SFRA_013015</name>
</gene>
<dbReference type="PANTHER" id="PTHR43877">
    <property type="entry name" value="AMINOALKYLPHOSPHONATE N-ACETYLTRANSFERASE-RELATED-RELATED"/>
    <property type="match status" value="1"/>
</dbReference>
<dbReference type="SUPFAM" id="SSF55729">
    <property type="entry name" value="Acyl-CoA N-acyltransferases (Nat)"/>
    <property type="match status" value="1"/>
</dbReference>
<dbReference type="GO" id="GO:0016747">
    <property type="term" value="F:acyltransferase activity, transferring groups other than amino-acyl groups"/>
    <property type="evidence" value="ECO:0007669"/>
    <property type="project" value="InterPro"/>
</dbReference>
<dbReference type="InterPro" id="IPR050832">
    <property type="entry name" value="Bact_Acetyltransf"/>
</dbReference>